<dbReference type="PANTHER" id="PTHR11067">
    <property type="entry name" value="INOSINE TRIPHOSPHATE PYROPHOSPHATASE/HAM1 PROTEIN"/>
    <property type="match status" value="1"/>
</dbReference>
<evidence type="ECO:0000256" key="7">
    <source>
        <dbReference type="ARBA" id="ARBA00023080"/>
    </source>
</evidence>
<protein>
    <recommendedName>
        <fullName evidence="10">dITP/XTP pyrophosphatase</fullName>
        <ecNumber evidence="10">3.6.1.66</ecNumber>
    </recommendedName>
    <alternativeName>
        <fullName evidence="10">Non-canonical purine NTP pyrophosphatase</fullName>
    </alternativeName>
    <alternativeName>
        <fullName evidence="10">Non-standard purine NTP pyrophosphatase</fullName>
    </alternativeName>
    <alternativeName>
        <fullName evidence="10">Nucleoside-triphosphate diphosphatase</fullName>
    </alternativeName>
    <alternativeName>
        <fullName evidence="10">Nucleoside-triphosphate pyrophosphatase</fullName>
        <shortName evidence="10">NTPase</shortName>
    </alternativeName>
</protein>
<accession>A0A3M8QUJ2</accession>
<dbReference type="GO" id="GO:0036222">
    <property type="term" value="F:XTP diphosphatase activity"/>
    <property type="evidence" value="ECO:0007669"/>
    <property type="project" value="UniProtKB-UniRule"/>
</dbReference>
<evidence type="ECO:0000256" key="4">
    <source>
        <dbReference type="ARBA" id="ARBA00022741"/>
    </source>
</evidence>
<evidence type="ECO:0000256" key="2">
    <source>
        <dbReference type="ARBA" id="ARBA00011738"/>
    </source>
</evidence>
<dbReference type="InterPro" id="IPR020922">
    <property type="entry name" value="dITP/XTP_pyrophosphatase"/>
</dbReference>
<comment type="catalytic activity">
    <reaction evidence="8 10">
        <text>dITP + H2O = dIMP + diphosphate + H(+)</text>
        <dbReference type="Rhea" id="RHEA:28342"/>
        <dbReference type="ChEBI" id="CHEBI:15377"/>
        <dbReference type="ChEBI" id="CHEBI:15378"/>
        <dbReference type="ChEBI" id="CHEBI:33019"/>
        <dbReference type="ChEBI" id="CHEBI:61194"/>
        <dbReference type="ChEBI" id="CHEBI:61382"/>
        <dbReference type="EC" id="3.6.1.66"/>
    </reaction>
</comment>
<dbReference type="SUPFAM" id="SSF52972">
    <property type="entry name" value="ITPase-like"/>
    <property type="match status" value="1"/>
</dbReference>
<feature type="binding site" evidence="10">
    <location>
        <position position="69"/>
    </location>
    <ligand>
        <name>Mg(2+)</name>
        <dbReference type="ChEBI" id="CHEBI:18420"/>
    </ligand>
</feature>
<keyword evidence="6 10" id="KW-0460">Magnesium</keyword>
<comment type="subunit">
    <text evidence="2 10">Homodimer.</text>
</comment>
<dbReference type="GO" id="GO:0017111">
    <property type="term" value="F:ribonucleoside triphosphate phosphatase activity"/>
    <property type="evidence" value="ECO:0007669"/>
    <property type="project" value="InterPro"/>
</dbReference>
<dbReference type="EC" id="3.6.1.66" evidence="10"/>
<dbReference type="Pfam" id="PF01725">
    <property type="entry name" value="Ham1p_like"/>
    <property type="match status" value="1"/>
</dbReference>
<sequence length="209" mass="21603">MTELVLATGNPGKLRELTPPLAALGFTLHTQAELGIAAVDETAGTFVENALLKARHAAQCGGLAALAEDSGLCVPALGAAPGLFSARYAGEQATDEENNAKLLRAMESLRGSARQAYFTCCMVYLTEADDPSPLIGQGFWFGEIAKAPRGGGGFGYDPIFYPAGLGGSAAELDGPQKGALSHRGAALRALLALLRQQGYSSPQPASPRD</sequence>
<feature type="binding site" evidence="10">
    <location>
        <position position="40"/>
    </location>
    <ligand>
        <name>Mg(2+)</name>
        <dbReference type="ChEBI" id="CHEBI:18420"/>
    </ligand>
</feature>
<feature type="binding site" evidence="10">
    <location>
        <position position="70"/>
    </location>
    <ligand>
        <name>substrate</name>
    </ligand>
</feature>
<dbReference type="RefSeq" id="WP_123104731.1">
    <property type="nucleotide sequence ID" value="NZ_CP127527.1"/>
</dbReference>
<evidence type="ECO:0000256" key="10">
    <source>
        <dbReference type="HAMAP-Rule" id="MF_01405"/>
    </source>
</evidence>
<feature type="binding site" evidence="10">
    <location>
        <begin position="154"/>
        <end position="157"/>
    </location>
    <ligand>
        <name>substrate</name>
    </ligand>
</feature>
<dbReference type="NCBIfam" id="TIGR00042">
    <property type="entry name" value="RdgB/HAM1 family non-canonical purine NTP pyrophosphatase"/>
    <property type="match status" value="1"/>
</dbReference>
<dbReference type="PANTHER" id="PTHR11067:SF9">
    <property type="entry name" value="INOSINE TRIPHOSPHATE PYROPHOSPHATASE"/>
    <property type="match status" value="1"/>
</dbReference>
<dbReference type="GO" id="GO:0009117">
    <property type="term" value="P:nucleotide metabolic process"/>
    <property type="evidence" value="ECO:0007669"/>
    <property type="project" value="UniProtKB-KW"/>
</dbReference>
<dbReference type="GO" id="GO:0000166">
    <property type="term" value="F:nucleotide binding"/>
    <property type="evidence" value="ECO:0007669"/>
    <property type="project" value="UniProtKB-KW"/>
</dbReference>
<comment type="caution">
    <text evidence="12">The sequence shown here is derived from an EMBL/GenBank/DDBJ whole genome shotgun (WGS) entry which is preliminary data.</text>
</comment>
<keyword evidence="5 10" id="KW-0378">Hydrolase</keyword>
<dbReference type="OrthoDB" id="9807456at2"/>
<name>A0A3M8QUJ2_9PROT</name>
<comment type="catalytic activity">
    <reaction evidence="9 10">
        <text>XTP + H2O = XMP + diphosphate + H(+)</text>
        <dbReference type="Rhea" id="RHEA:28610"/>
        <dbReference type="ChEBI" id="CHEBI:15377"/>
        <dbReference type="ChEBI" id="CHEBI:15378"/>
        <dbReference type="ChEBI" id="CHEBI:33019"/>
        <dbReference type="ChEBI" id="CHEBI:57464"/>
        <dbReference type="ChEBI" id="CHEBI:61314"/>
        <dbReference type="EC" id="3.6.1.66"/>
    </reaction>
</comment>
<dbReference type="EMBL" id="RIZI01000179">
    <property type="protein sequence ID" value="RNF59906.1"/>
    <property type="molecule type" value="Genomic_DNA"/>
</dbReference>
<dbReference type="GO" id="GO:0036220">
    <property type="term" value="F:ITP diphosphatase activity"/>
    <property type="evidence" value="ECO:0007669"/>
    <property type="project" value="UniProtKB-UniRule"/>
</dbReference>
<evidence type="ECO:0000256" key="6">
    <source>
        <dbReference type="ARBA" id="ARBA00022842"/>
    </source>
</evidence>
<comment type="cofactor">
    <cofactor evidence="10">
        <name>Mg(2+)</name>
        <dbReference type="ChEBI" id="CHEBI:18420"/>
    </cofactor>
    <text evidence="10">Binds 1 Mg(2+) ion per subunit.</text>
</comment>
<dbReference type="Gene3D" id="3.90.950.10">
    <property type="match status" value="1"/>
</dbReference>
<keyword evidence="7 10" id="KW-0546">Nucleotide metabolism</keyword>
<evidence type="ECO:0000256" key="5">
    <source>
        <dbReference type="ARBA" id="ARBA00022801"/>
    </source>
</evidence>
<dbReference type="AlphaFoldDB" id="A0A3M8QUJ2"/>
<dbReference type="GO" id="GO:0005829">
    <property type="term" value="C:cytosol"/>
    <property type="evidence" value="ECO:0007669"/>
    <property type="project" value="TreeGrafter"/>
</dbReference>
<dbReference type="GO" id="GO:0009146">
    <property type="term" value="P:purine nucleoside triphosphate catabolic process"/>
    <property type="evidence" value="ECO:0007669"/>
    <property type="project" value="UniProtKB-UniRule"/>
</dbReference>
<dbReference type="HAMAP" id="MF_01405">
    <property type="entry name" value="Non_canon_purine_NTPase"/>
    <property type="match status" value="1"/>
</dbReference>
<evidence type="ECO:0000256" key="3">
    <source>
        <dbReference type="ARBA" id="ARBA00022723"/>
    </source>
</evidence>
<feature type="binding site" evidence="10">
    <location>
        <begin position="182"/>
        <end position="183"/>
    </location>
    <ligand>
        <name>substrate</name>
    </ligand>
</feature>
<feature type="binding site" evidence="10">
    <location>
        <begin position="8"/>
        <end position="13"/>
    </location>
    <ligand>
        <name>substrate</name>
    </ligand>
</feature>
<dbReference type="GO" id="GO:0035870">
    <property type="term" value="F:dITP diphosphatase activity"/>
    <property type="evidence" value="ECO:0007669"/>
    <property type="project" value="UniProtKB-UniRule"/>
</dbReference>
<gene>
    <name evidence="12" type="primary">rdgB</name>
    <name evidence="12" type="ORF">EC580_10175</name>
</gene>
<evidence type="ECO:0000256" key="11">
    <source>
        <dbReference type="RuleBase" id="RU003781"/>
    </source>
</evidence>
<evidence type="ECO:0000313" key="12">
    <source>
        <dbReference type="EMBL" id="RNF59906.1"/>
    </source>
</evidence>
<evidence type="ECO:0000256" key="8">
    <source>
        <dbReference type="ARBA" id="ARBA00051875"/>
    </source>
</evidence>
<dbReference type="FunFam" id="3.90.950.10:FF:000001">
    <property type="entry name" value="dITP/XTP pyrophosphatase"/>
    <property type="match status" value="1"/>
</dbReference>
<feature type="active site" description="Proton acceptor" evidence="10">
    <location>
        <position position="69"/>
    </location>
</feature>
<feature type="binding site" evidence="10">
    <location>
        <position position="177"/>
    </location>
    <ligand>
        <name>substrate</name>
    </ligand>
</feature>
<comment type="similarity">
    <text evidence="1 10 11">Belongs to the HAM1 NTPase family.</text>
</comment>
<dbReference type="GO" id="GO:0046872">
    <property type="term" value="F:metal ion binding"/>
    <property type="evidence" value="ECO:0007669"/>
    <property type="project" value="UniProtKB-KW"/>
</dbReference>
<evidence type="ECO:0000256" key="9">
    <source>
        <dbReference type="ARBA" id="ARBA00052017"/>
    </source>
</evidence>
<organism evidence="12">
    <name type="scientific">Acidithiobacillus sulfuriphilus</name>
    <dbReference type="NCBI Taxonomy" id="1867749"/>
    <lineage>
        <taxon>Bacteria</taxon>
        <taxon>Pseudomonadati</taxon>
        <taxon>Pseudomonadota</taxon>
        <taxon>Acidithiobacillia</taxon>
        <taxon>Acidithiobacillales</taxon>
        <taxon>Acidithiobacillaceae</taxon>
        <taxon>Acidithiobacillus</taxon>
    </lineage>
</organism>
<comment type="catalytic activity">
    <reaction evidence="10">
        <text>ITP + H2O = IMP + diphosphate + H(+)</text>
        <dbReference type="Rhea" id="RHEA:29399"/>
        <dbReference type="ChEBI" id="CHEBI:15377"/>
        <dbReference type="ChEBI" id="CHEBI:15378"/>
        <dbReference type="ChEBI" id="CHEBI:33019"/>
        <dbReference type="ChEBI" id="CHEBI:58053"/>
        <dbReference type="ChEBI" id="CHEBI:61402"/>
        <dbReference type="EC" id="3.6.1.66"/>
    </reaction>
</comment>
<dbReference type="InterPro" id="IPR002637">
    <property type="entry name" value="RdgB/HAM1"/>
</dbReference>
<keyword evidence="3 10" id="KW-0479">Metal-binding</keyword>
<keyword evidence="4 10" id="KW-0547">Nucleotide-binding</keyword>
<proteinExistence type="inferred from homology"/>
<evidence type="ECO:0000256" key="1">
    <source>
        <dbReference type="ARBA" id="ARBA00008023"/>
    </source>
</evidence>
<dbReference type="CDD" id="cd00515">
    <property type="entry name" value="HAM1"/>
    <property type="match status" value="1"/>
</dbReference>
<comment type="function">
    <text evidence="10">Pyrophosphatase that catalyzes the hydrolysis of nucleoside triphosphates to their monophosphate derivatives, with a high preference for the non-canonical purine nucleotides XTP (xanthosine triphosphate), dITP (deoxyinosine triphosphate) and ITP. Seems to function as a house-cleaning enzyme that removes non-canonical purine nucleotides from the nucleotide pool, thus preventing their incorporation into DNA/RNA and avoiding chromosomal lesions.</text>
</comment>
<dbReference type="InterPro" id="IPR029001">
    <property type="entry name" value="ITPase-like_fam"/>
</dbReference>
<reference evidence="12" key="1">
    <citation type="submission" date="2018-10" db="EMBL/GenBank/DDBJ databases">
        <title>Acidithiobacillus sulfuriphilus sp. nov.: an extremely acidophilic sulfur-oxidizing chemolithotroph isolated from a neutral pH environment.</title>
        <authorList>
            <person name="Falagan C."/>
            <person name="Moya-Beltran A."/>
            <person name="Quatrini R."/>
            <person name="Johnson D.B."/>
        </authorList>
    </citation>
    <scope>NUCLEOTIDE SEQUENCE [LARGE SCALE GENOMIC DNA]</scope>
    <source>
        <strain evidence="12">CJ-2</strain>
    </source>
</reference>